<dbReference type="HOGENOM" id="CLU_1991712_0_0_4"/>
<dbReference type="AlphaFoldDB" id="A1WIZ9"/>
<gene>
    <name evidence="1" type="ordered locus">Veis_1853</name>
</gene>
<dbReference type="EMBL" id="CP000542">
    <property type="protein sequence ID" value="ABM57606.1"/>
    <property type="molecule type" value="Genomic_DNA"/>
</dbReference>
<accession>A1WIZ9</accession>
<dbReference type="SUPFAM" id="SSF56349">
    <property type="entry name" value="DNA breaking-rejoining enzymes"/>
    <property type="match status" value="1"/>
</dbReference>
<keyword evidence="2" id="KW-1185">Reference proteome</keyword>
<dbReference type="eggNOG" id="COG0582">
    <property type="taxonomic scope" value="Bacteria"/>
</dbReference>
<proteinExistence type="predicted"/>
<name>A1WIZ9_VEREI</name>
<dbReference type="GeneID" id="88183058"/>
<dbReference type="Proteomes" id="UP000000374">
    <property type="component" value="Chromosome"/>
</dbReference>
<reference evidence="2" key="1">
    <citation type="submission" date="2006-12" db="EMBL/GenBank/DDBJ databases">
        <title>Complete sequence of chromosome 1 of Verminephrobacter eiseniae EF01-2.</title>
        <authorList>
            <person name="Copeland A."/>
            <person name="Lucas S."/>
            <person name="Lapidus A."/>
            <person name="Barry K."/>
            <person name="Detter J.C."/>
            <person name="Glavina del Rio T."/>
            <person name="Dalin E."/>
            <person name="Tice H."/>
            <person name="Pitluck S."/>
            <person name="Chertkov O."/>
            <person name="Brettin T."/>
            <person name="Bruce D."/>
            <person name="Han C."/>
            <person name="Tapia R."/>
            <person name="Gilna P."/>
            <person name="Schmutz J."/>
            <person name="Larimer F."/>
            <person name="Land M."/>
            <person name="Hauser L."/>
            <person name="Kyrpides N."/>
            <person name="Kim E."/>
            <person name="Stahl D."/>
            <person name="Richardson P."/>
        </authorList>
    </citation>
    <scope>NUCLEOTIDE SEQUENCE [LARGE SCALE GENOMIC DNA]</scope>
    <source>
        <strain evidence="2">EF01-2</strain>
    </source>
</reference>
<sequence>MAAILEPAQAGELMRAIHDYSGQPVTRAALLLSALLFQRPGNMQAMQWNELDCKLGANEIYGRIKGTKTDLTTLATDPTDYKALIAQAKGTSEKLALAQKLATRRLAFGVVPELDACFAALEFEP</sequence>
<organism evidence="1 2">
    <name type="scientific">Verminephrobacter eiseniae (strain EF01-2)</name>
    <dbReference type="NCBI Taxonomy" id="391735"/>
    <lineage>
        <taxon>Bacteria</taxon>
        <taxon>Pseudomonadati</taxon>
        <taxon>Pseudomonadota</taxon>
        <taxon>Betaproteobacteria</taxon>
        <taxon>Burkholderiales</taxon>
        <taxon>Comamonadaceae</taxon>
        <taxon>Verminephrobacter</taxon>
    </lineage>
</organism>
<dbReference type="RefSeq" id="WP_011809612.1">
    <property type="nucleotide sequence ID" value="NC_008786.1"/>
</dbReference>
<dbReference type="GO" id="GO:0003677">
    <property type="term" value="F:DNA binding"/>
    <property type="evidence" value="ECO:0007669"/>
    <property type="project" value="InterPro"/>
</dbReference>
<dbReference type="KEGG" id="vei:Veis_1853"/>
<evidence type="ECO:0000313" key="1">
    <source>
        <dbReference type="EMBL" id="ABM57606.1"/>
    </source>
</evidence>
<evidence type="ECO:0000313" key="2">
    <source>
        <dbReference type="Proteomes" id="UP000000374"/>
    </source>
</evidence>
<dbReference type="STRING" id="391735.Veis_1853"/>
<protein>
    <submittedName>
        <fullName evidence="1">Uncharacterized protein</fullName>
    </submittedName>
</protein>
<dbReference type="InterPro" id="IPR011010">
    <property type="entry name" value="DNA_brk_join_enz"/>
</dbReference>